<reference evidence="2 3" key="1">
    <citation type="submission" date="2020-08" db="EMBL/GenBank/DDBJ databases">
        <authorList>
            <person name="Koutsovoulos G."/>
            <person name="Danchin GJ E."/>
        </authorList>
    </citation>
    <scope>NUCLEOTIDE SEQUENCE [LARGE SCALE GENOMIC DNA]</scope>
</reference>
<dbReference type="SMART" id="SM01097">
    <property type="entry name" value="CPSase_sm_chain"/>
    <property type="match status" value="1"/>
</dbReference>
<evidence type="ECO:0000259" key="1">
    <source>
        <dbReference type="SMART" id="SM01097"/>
    </source>
</evidence>
<dbReference type="Gene3D" id="3.50.30.20">
    <property type="entry name" value="Carbamoyl-phosphate synthase small subunit, N-terminal domain"/>
    <property type="match status" value="1"/>
</dbReference>
<dbReference type="Proteomes" id="UP000580250">
    <property type="component" value="Unassembled WGS sequence"/>
</dbReference>
<evidence type="ECO:0000313" key="2">
    <source>
        <dbReference type="EMBL" id="CAD2185404.1"/>
    </source>
</evidence>
<dbReference type="Pfam" id="PF00117">
    <property type="entry name" value="GATase"/>
    <property type="match status" value="1"/>
</dbReference>
<dbReference type="Gene3D" id="3.40.50.880">
    <property type="match status" value="1"/>
</dbReference>
<dbReference type="InterPro" id="IPR029062">
    <property type="entry name" value="Class_I_gatase-like"/>
</dbReference>
<dbReference type="NCBIfam" id="NF009475">
    <property type="entry name" value="PRK12838.1"/>
    <property type="match status" value="1"/>
</dbReference>
<dbReference type="PROSITE" id="PS51273">
    <property type="entry name" value="GATASE_TYPE_1"/>
    <property type="match status" value="1"/>
</dbReference>
<dbReference type="SUPFAM" id="SSF52021">
    <property type="entry name" value="Carbamoyl phosphate synthetase, small subunit N-terminal domain"/>
    <property type="match status" value="1"/>
</dbReference>
<dbReference type="Pfam" id="PF00988">
    <property type="entry name" value="CPSase_sm_chain"/>
    <property type="match status" value="1"/>
</dbReference>
<protein>
    <recommendedName>
        <fullName evidence="1">Carbamoyl-phosphate synthase small subunit N-terminal domain-containing protein</fullName>
    </recommendedName>
</protein>
<dbReference type="InterPro" id="IPR036480">
    <property type="entry name" value="CarbP_synth_ssu_N_sf"/>
</dbReference>
<dbReference type="SUPFAM" id="SSF52317">
    <property type="entry name" value="Class I glutamine amidotransferase-like"/>
    <property type="match status" value="1"/>
</dbReference>
<dbReference type="PRINTS" id="PR00096">
    <property type="entry name" value="GATASE"/>
</dbReference>
<proteinExistence type="predicted"/>
<dbReference type="AlphaFoldDB" id="A0A6V7WEH8"/>
<accession>A0A6V7WEH8</accession>
<gene>
    <name evidence="2" type="ORF">MENT_LOCUS37826</name>
</gene>
<dbReference type="EMBL" id="CAJEWN010000544">
    <property type="protein sequence ID" value="CAD2185404.1"/>
    <property type="molecule type" value="Genomic_DNA"/>
</dbReference>
<evidence type="ECO:0000313" key="3">
    <source>
        <dbReference type="Proteomes" id="UP000580250"/>
    </source>
</evidence>
<name>A0A6V7WEH8_MELEN</name>
<feature type="domain" description="Carbamoyl-phosphate synthase small subunit N-terminal" evidence="1">
    <location>
        <begin position="19"/>
        <end position="170"/>
    </location>
</feature>
<comment type="caution">
    <text evidence="2">The sequence shown here is derived from an EMBL/GenBank/DDBJ whole genome shotgun (WGS) entry which is preliminary data.</text>
</comment>
<organism evidence="2 3">
    <name type="scientific">Meloidogyne enterolobii</name>
    <name type="common">Root-knot nematode worm</name>
    <name type="synonym">Meloidogyne mayaguensis</name>
    <dbReference type="NCBI Taxonomy" id="390850"/>
    <lineage>
        <taxon>Eukaryota</taxon>
        <taxon>Metazoa</taxon>
        <taxon>Ecdysozoa</taxon>
        <taxon>Nematoda</taxon>
        <taxon>Chromadorea</taxon>
        <taxon>Rhabditida</taxon>
        <taxon>Tylenchina</taxon>
        <taxon>Tylenchomorpha</taxon>
        <taxon>Tylenchoidea</taxon>
        <taxon>Meloidogynidae</taxon>
        <taxon>Meloidogyninae</taxon>
        <taxon>Meloidogyne</taxon>
    </lineage>
</organism>
<dbReference type="InterPro" id="IPR002474">
    <property type="entry name" value="CarbamoylP_synth_ssu_N"/>
</dbReference>
<dbReference type="PRINTS" id="PR00099">
    <property type="entry name" value="CPSGATASE"/>
</dbReference>
<sequence>MTSLVIQQNINDEFEEINRSATLYLELPEGLKQQTQIRANLFGATKSISGEIVFQTGMCGYIESLTDPSYAQQLLVLTYPLIGNYGVPKFGKSDPKWPELLTCGFESDRIWPAALIVDRICEEGEYSHYEAATSLSKWLCDQGVTGLCGIDTRMLTKIIRTYGTLRAKIVVDSDRQDDIQFVNINEQNLVASVSRKSPKLFGNESDNSLFNVLAIDCGIKFNQIRCFLQRNCKVMVVPWDYEFNILDYDGLFISNGPGDPAKCTSLINRIASLLSSGTNVPIFGICLGHQLLASAAGAKTYKMRFC</sequence>
<dbReference type="OrthoDB" id="434at2759"/>
<dbReference type="InterPro" id="IPR017926">
    <property type="entry name" value="GATASE"/>
</dbReference>